<dbReference type="GO" id="GO:0061599">
    <property type="term" value="F:molybdopterin molybdotransferase activity"/>
    <property type="evidence" value="ECO:0007669"/>
    <property type="project" value="UniProtKB-UniRule"/>
</dbReference>
<comment type="catalytic activity">
    <reaction evidence="6">
        <text>adenylyl-molybdopterin + molybdate = Mo-molybdopterin + AMP + H(+)</text>
        <dbReference type="Rhea" id="RHEA:35047"/>
        <dbReference type="ChEBI" id="CHEBI:15378"/>
        <dbReference type="ChEBI" id="CHEBI:36264"/>
        <dbReference type="ChEBI" id="CHEBI:62727"/>
        <dbReference type="ChEBI" id="CHEBI:71302"/>
        <dbReference type="ChEBI" id="CHEBI:456215"/>
        <dbReference type="EC" id="2.10.1.1"/>
    </reaction>
</comment>
<dbReference type="EMBL" id="SHLA01000001">
    <property type="protein sequence ID" value="RZU60608.1"/>
    <property type="molecule type" value="Genomic_DNA"/>
</dbReference>
<evidence type="ECO:0000256" key="5">
    <source>
        <dbReference type="ARBA" id="ARBA00023150"/>
    </source>
</evidence>
<dbReference type="SMART" id="SM00852">
    <property type="entry name" value="MoCF_biosynth"/>
    <property type="match status" value="1"/>
</dbReference>
<dbReference type="SUPFAM" id="SSF63867">
    <property type="entry name" value="MoeA C-terminal domain-like"/>
    <property type="match status" value="1"/>
</dbReference>
<feature type="domain" description="MoaB/Mog" evidence="8">
    <location>
        <begin position="195"/>
        <end position="331"/>
    </location>
</feature>
<dbReference type="SUPFAM" id="SSF53218">
    <property type="entry name" value="Molybdenum cofactor biosynthesis proteins"/>
    <property type="match status" value="1"/>
</dbReference>
<comment type="cofactor">
    <cofactor evidence="7">
        <name>Mg(2+)</name>
        <dbReference type="ChEBI" id="CHEBI:18420"/>
    </cofactor>
</comment>
<dbReference type="Pfam" id="PF03454">
    <property type="entry name" value="MoeA_C"/>
    <property type="match status" value="1"/>
</dbReference>
<dbReference type="Gene3D" id="3.90.105.10">
    <property type="entry name" value="Molybdopterin biosynthesis moea protein, domain 2"/>
    <property type="match status" value="1"/>
</dbReference>
<evidence type="ECO:0000256" key="1">
    <source>
        <dbReference type="ARBA" id="ARBA00002901"/>
    </source>
</evidence>
<keyword evidence="10" id="KW-1185">Reference proteome</keyword>
<sequence length="414" mass="41588">MPNETTPDAFDGPAAGDAAWPAAREVAHRAGARLLETAGASAHENIELDAAISRVLGRDVHAASEIPHFAASAMDGWAVAGAGPWRVLAGDARTTTALAPGQGVVIVTGSPLPEGATAVLRRERGRLAPGVGDAGELLHATEPLADFADVRPAGREARAGERLFAAGTKLTAGHVAAAAVAGLDSLPALRAPRVALVLTGDEVVTAGVPGHGLVRDAFGPVLPDAVRGLGGFVAGSVRIGDDHDATVEALGAADADVVITTGGTGHSGADHIRPALTELGARLLVDEIAMRPGHPALLARRPDGALVIALPGNPLAAMAALVTLGAPLLAGATGRPMPALQRAASTERFGPLPGRHRLVPARLDADEAGVRASAAAHRGPAMLRGLADSTSFMVVPPAGLEPGAGVDCVRLPWS</sequence>
<evidence type="ECO:0000259" key="8">
    <source>
        <dbReference type="SMART" id="SM00852"/>
    </source>
</evidence>
<evidence type="ECO:0000256" key="2">
    <source>
        <dbReference type="ARBA" id="ARBA00005046"/>
    </source>
</evidence>
<comment type="caution">
    <text evidence="9">The sequence shown here is derived from an EMBL/GenBank/DDBJ whole genome shotgun (WGS) entry which is preliminary data.</text>
</comment>
<gene>
    <name evidence="9" type="ORF">EV380_0151</name>
</gene>
<keyword evidence="7 9" id="KW-0808">Transferase</keyword>
<proteinExistence type="inferred from homology"/>
<evidence type="ECO:0000313" key="9">
    <source>
        <dbReference type="EMBL" id="RZU60608.1"/>
    </source>
</evidence>
<dbReference type="InterPro" id="IPR005110">
    <property type="entry name" value="MoeA_linker/N"/>
</dbReference>
<dbReference type="CDD" id="cd00887">
    <property type="entry name" value="MoeA"/>
    <property type="match status" value="1"/>
</dbReference>
<dbReference type="Gene3D" id="2.40.340.10">
    <property type="entry name" value="MoeA, C-terminal, domain IV"/>
    <property type="match status" value="1"/>
</dbReference>
<dbReference type="Gene3D" id="2.170.190.11">
    <property type="entry name" value="Molybdopterin biosynthesis moea protein, domain 3"/>
    <property type="match status" value="1"/>
</dbReference>
<name>A0A4Q8A9B4_9MICC</name>
<dbReference type="PANTHER" id="PTHR10192:SF5">
    <property type="entry name" value="GEPHYRIN"/>
    <property type="match status" value="1"/>
</dbReference>
<dbReference type="InterPro" id="IPR008284">
    <property type="entry name" value="MoCF_biosynth_CS"/>
</dbReference>
<evidence type="ECO:0000256" key="4">
    <source>
        <dbReference type="ARBA" id="ARBA00022505"/>
    </source>
</evidence>
<dbReference type="UniPathway" id="UPA00344"/>
<keyword evidence="7" id="KW-0460">Magnesium</keyword>
<dbReference type="InterPro" id="IPR036425">
    <property type="entry name" value="MoaB/Mog-like_dom_sf"/>
</dbReference>
<comment type="pathway">
    <text evidence="2 7">Cofactor biosynthesis; molybdopterin biosynthesis.</text>
</comment>
<dbReference type="Gene3D" id="3.40.980.10">
    <property type="entry name" value="MoaB/Mog-like domain"/>
    <property type="match status" value="1"/>
</dbReference>
<dbReference type="PROSITE" id="PS01078">
    <property type="entry name" value="MOCF_BIOSYNTHESIS_1"/>
    <property type="match status" value="1"/>
</dbReference>
<dbReference type="InterPro" id="IPR001453">
    <property type="entry name" value="MoaB/Mog_dom"/>
</dbReference>
<protein>
    <recommendedName>
        <fullName evidence="7">Molybdopterin molybdenumtransferase</fullName>
        <ecNumber evidence="7">2.10.1.1</ecNumber>
    </recommendedName>
</protein>
<dbReference type="RefSeq" id="WP_130448649.1">
    <property type="nucleotide sequence ID" value="NZ_SHLA01000001.1"/>
</dbReference>
<dbReference type="PANTHER" id="PTHR10192">
    <property type="entry name" value="MOLYBDOPTERIN BIOSYNTHESIS PROTEIN"/>
    <property type="match status" value="1"/>
</dbReference>
<dbReference type="InterPro" id="IPR005111">
    <property type="entry name" value="MoeA_C_domain_IV"/>
</dbReference>
<keyword evidence="7" id="KW-0479">Metal-binding</keyword>
<accession>A0A4Q8A9B4</accession>
<dbReference type="InterPro" id="IPR036688">
    <property type="entry name" value="MoeA_C_domain_IV_sf"/>
</dbReference>
<evidence type="ECO:0000313" key="10">
    <source>
        <dbReference type="Proteomes" id="UP000292685"/>
    </source>
</evidence>
<evidence type="ECO:0000256" key="3">
    <source>
        <dbReference type="ARBA" id="ARBA00010763"/>
    </source>
</evidence>
<keyword evidence="4 7" id="KW-0500">Molybdenum</keyword>
<reference evidence="9 10" key="1">
    <citation type="submission" date="2019-02" db="EMBL/GenBank/DDBJ databases">
        <title>Sequencing the genomes of 1000 actinobacteria strains.</title>
        <authorList>
            <person name="Klenk H.-P."/>
        </authorList>
    </citation>
    <scope>NUCLEOTIDE SEQUENCE [LARGE SCALE GENOMIC DNA]</scope>
    <source>
        <strain evidence="9 10">DSM 17364</strain>
    </source>
</reference>
<comment type="function">
    <text evidence="1 7">Catalyzes the insertion of molybdate into adenylated molybdopterin with the concomitant release of AMP.</text>
</comment>
<dbReference type="GO" id="GO:0006777">
    <property type="term" value="P:Mo-molybdopterin cofactor biosynthetic process"/>
    <property type="evidence" value="ECO:0007669"/>
    <property type="project" value="UniProtKB-UniRule"/>
</dbReference>
<dbReference type="EC" id="2.10.1.1" evidence="7"/>
<dbReference type="InterPro" id="IPR038987">
    <property type="entry name" value="MoeA-like"/>
</dbReference>
<evidence type="ECO:0000256" key="6">
    <source>
        <dbReference type="ARBA" id="ARBA00047317"/>
    </source>
</evidence>
<evidence type="ECO:0000256" key="7">
    <source>
        <dbReference type="RuleBase" id="RU365090"/>
    </source>
</evidence>
<dbReference type="GO" id="GO:0005829">
    <property type="term" value="C:cytosol"/>
    <property type="evidence" value="ECO:0007669"/>
    <property type="project" value="TreeGrafter"/>
</dbReference>
<dbReference type="SUPFAM" id="SSF63882">
    <property type="entry name" value="MoeA N-terminal region -like"/>
    <property type="match status" value="1"/>
</dbReference>
<dbReference type="Proteomes" id="UP000292685">
    <property type="component" value="Unassembled WGS sequence"/>
</dbReference>
<dbReference type="InterPro" id="IPR036135">
    <property type="entry name" value="MoeA_linker/N_sf"/>
</dbReference>
<dbReference type="AlphaFoldDB" id="A0A4Q8A9B4"/>
<dbReference type="Pfam" id="PF03453">
    <property type="entry name" value="MoeA_N"/>
    <property type="match status" value="1"/>
</dbReference>
<keyword evidence="5 7" id="KW-0501">Molybdenum cofactor biosynthesis</keyword>
<dbReference type="OrthoDB" id="3196725at2"/>
<comment type="similarity">
    <text evidence="3 7">Belongs to the MoeA family.</text>
</comment>
<dbReference type="GO" id="GO:0046872">
    <property type="term" value="F:metal ion binding"/>
    <property type="evidence" value="ECO:0007669"/>
    <property type="project" value="UniProtKB-UniRule"/>
</dbReference>
<dbReference type="Pfam" id="PF00994">
    <property type="entry name" value="MoCF_biosynth"/>
    <property type="match status" value="1"/>
</dbReference>
<organism evidence="9 10">
    <name type="scientific">Zhihengliuella halotolerans</name>
    <dbReference type="NCBI Taxonomy" id="370736"/>
    <lineage>
        <taxon>Bacteria</taxon>
        <taxon>Bacillati</taxon>
        <taxon>Actinomycetota</taxon>
        <taxon>Actinomycetes</taxon>
        <taxon>Micrococcales</taxon>
        <taxon>Micrococcaceae</taxon>
        <taxon>Zhihengliuella</taxon>
    </lineage>
</organism>